<protein>
    <submittedName>
        <fullName evidence="3">Nicotinamidase-related amidase</fullName>
    </submittedName>
</protein>
<evidence type="ECO:0000259" key="2">
    <source>
        <dbReference type="Pfam" id="PF00857"/>
    </source>
</evidence>
<accession>A0A7W9Q850</accession>
<keyword evidence="1" id="KW-0378">Hydrolase</keyword>
<evidence type="ECO:0000313" key="3">
    <source>
        <dbReference type="EMBL" id="MBB5934963.1"/>
    </source>
</evidence>
<dbReference type="GO" id="GO:0016787">
    <property type="term" value="F:hydrolase activity"/>
    <property type="evidence" value="ECO:0007669"/>
    <property type="project" value="UniProtKB-KW"/>
</dbReference>
<gene>
    <name evidence="3" type="ORF">FHS42_002013</name>
</gene>
<name>A0A7W9Q850_9ACTN</name>
<dbReference type="Pfam" id="PF00857">
    <property type="entry name" value="Isochorismatase"/>
    <property type="match status" value="1"/>
</dbReference>
<dbReference type="PANTHER" id="PTHR43540:SF1">
    <property type="entry name" value="ISOCHORISMATASE HYDROLASE"/>
    <property type="match status" value="1"/>
</dbReference>
<organism evidence="3 4">
    <name type="scientific">Streptomyces zagrosensis</name>
    <dbReference type="NCBI Taxonomy" id="1042984"/>
    <lineage>
        <taxon>Bacteria</taxon>
        <taxon>Bacillati</taxon>
        <taxon>Actinomycetota</taxon>
        <taxon>Actinomycetes</taxon>
        <taxon>Kitasatosporales</taxon>
        <taxon>Streptomycetaceae</taxon>
        <taxon>Streptomyces</taxon>
    </lineage>
</organism>
<dbReference type="PANTHER" id="PTHR43540">
    <property type="entry name" value="PEROXYUREIDOACRYLATE/UREIDOACRYLATE AMIDOHYDROLASE-RELATED"/>
    <property type="match status" value="1"/>
</dbReference>
<sequence>MERELPMAAQGLSMEGLIRSNAEPPLAGGNMSSALLVMDVQQAIVDIADDGSGYLPRLRRAIDGARAANIPVIYVVIALRAGFPEVGTRNKALAAIARAGRYVEGAPGTEIHPEVAPRPGDVVVTKRRASAFSGSDLDVVLRARGIDSLVLTGIATSAVVLSTLCQANDLDFGLTVLSDACLDTDPEVHRVLIERLFPQWADVVTVDGWVRAIAPQ</sequence>
<dbReference type="EMBL" id="JACHJL010000004">
    <property type="protein sequence ID" value="MBB5934963.1"/>
    <property type="molecule type" value="Genomic_DNA"/>
</dbReference>
<dbReference type="InterPro" id="IPR000868">
    <property type="entry name" value="Isochorismatase-like_dom"/>
</dbReference>
<reference evidence="3 4" key="1">
    <citation type="submission" date="2020-08" db="EMBL/GenBank/DDBJ databases">
        <title>Genomic Encyclopedia of Type Strains, Phase III (KMG-III): the genomes of soil and plant-associated and newly described type strains.</title>
        <authorList>
            <person name="Whitman W."/>
        </authorList>
    </citation>
    <scope>NUCLEOTIDE SEQUENCE [LARGE SCALE GENOMIC DNA]</scope>
    <source>
        <strain evidence="3 4">CECT 8305</strain>
    </source>
</reference>
<feature type="domain" description="Isochorismatase-like" evidence="2">
    <location>
        <begin position="33"/>
        <end position="207"/>
    </location>
</feature>
<dbReference type="Proteomes" id="UP000588098">
    <property type="component" value="Unassembled WGS sequence"/>
</dbReference>
<dbReference type="InterPro" id="IPR050272">
    <property type="entry name" value="Isochorismatase-like_hydrls"/>
</dbReference>
<dbReference type="CDD" id="cd00431">
    <property type="entry name" value="cysteine_hydrolases"/>
    <property type="match status" value="1"/>
</dbReference>
<comment type="caution">
    <text evidence="3">The sequence shown here is derived from an EMBL/GenBank/DDBJ whole genome shotgun (WGS) entry which is preliminary data.</text>
</comment>
<dbReference type="Gene3D" id="3.40.50.850">
    <property type="entry name" value="Isochorismatase-like"/>
    <property type="match status" value="1"/>
</dbReference>
<keyword evidence="4" id="KW-1185">Reference proteome</keyword>
<dbReference type="SUPFAM" id="SSF52499">
    <property type="entry name" value="Isochorismatase-like hydrolases"/>
    <property type="match status" value="1"/>
</dbReference>
<evidence type="ECO:0000256" key="1">
    <source>
        <dbReference type="ARBA" id="ARBA00022801"/>
    </source>
</evidence>
<dbReference type="InterPro" id="IPR036380">
    <property type="entry name" value="Isochorismatase-like_sf"/>
</dbReference>
<proteinExistence type="predicted"/>
<evidence type="ECO:0000313" key="4">
    <source>
        <dbReference type="Proteomes" id="UP000588098"/>
    </source>
</evidence>
<dbReference type="AlphaFoldDB" id="A0A7W9Q850"/>